<dbReference type="PATRIC" id="fig|1198232.3.peg.58"/>
<keyword evidence="3" id="KW-1185">Reference proteome</keyword>
<reference evidence="2 3" key="1">
    <citation type="submission" date="2013-05" db="EMBL/GenBank/DDBJ databases">
        <title>Between feast and famine: a lifestyle of most important marine PAH-degrading bacterium Cycloclasticus sp. 7ME.</title>
        <authorList>
            <person name="Yakimov M.M."/>
            <person name="Messina E."/>
            <person name="Genovese M."/>
            <person name="Denaro R."/>
            <person name="Crisafi F."/>
            <person name="Russo D."/>
            <person name="Cappello S."/>
            <person name="Santisi S."/>
            <person name="Smedile F."/>
            <person name="Golyshina O.V."/>
            <person name="Tran H."/>
            <person name="Pieper D.H."/>
            <person name="Golyshin P.N."/>
            <person name="Giuliano L."/>
        </authorList>
    </citation>
    <scope>NUCLEOTIDE SEQUENCE [LARGE SCALE GENOMIC DNA]</scope>
    <source>
        <strain evidence="2 3">78-ME</strain>
    </source>
</reference>
<dbReference type="Proteomes" id="UP000015380">
    <property type="component" value="Chromosome"/>
</dbReference>
<dbReference type="KEGG" id="cza:CYCME_0057"/>
<keyword evidence="1" id="KW-0472">Membrane</keyword>
<organism evidence="2 3">
    <name type="scientific">Cycloclasticus zancles 78-ME</name>
    <dbReference type="NCBI Taxonomy" id="1198232"/>
    <lineage>
        <taxon>Bacteria</taxon>
        <taxon>Pseudomonadati</taxon>
        <taxon>Pseudomonadota</taxon>
        <taxon>Gammaproteobacteria</taxon>
        <taxon>Thiotrichales</taxon>
        <taxon>Piscirickettsiaceae</taxon>
        <taxon>Cycloclasticus</taxon>
    </lineage>
</organism>
<dbReference type="GO" id="GO:0043683">
    <property type="term" value="P:type IV pilus assembly"/>
    <property type="evidence" value="ECO:0007669"/>
    <property type="project" value="InterPro"/>
</dbReference>
<dbReference type="AlphaFoldDB" id="S5T3Q9"/>
<evidence type="ECO:0000313" key="3">
    <source>
        <dbReference type="Proteomes" id="UP000015380"/>
    </source>
</evidence>
<dbReference type="Gene3D" id="1.10.287.540">
    <property type="entry name" value="Helix hairpin bin"/>
    <property type="match status" value="1"/>
</dbReference>
<dbReference type="PANTHER" id="PTHR39555">
    <property type="entry name" value="FIMBRIAL ASSEMBLY PROTEIN PILO-LIKE PROTEIN-RELATED"/>
    <property type="match status" value="1"/>
</dbReference>
<proteinExistence type="predicted"/>
<dbReference type="EMBL" id="CP005996">
    <property type="protein sequence ID" value="AGS38401.1"/>
    <property type="molecule type" value="Genomic_DNA"/>
</dbReference>
<accession>S5T3Q9</accession>
<dbReference type="PANTHER" id="PTHR39555:SF1">
    <property type="entry name" value="TYPE IV PILUS INNER MEMBRANE COMPONENT PILO"/>
    <property type="match status" value="1"/>
</dbReference>
<keyword evidence="1" id="KW-0812">Transmembrane</keyword>
<keyword evidence="1" id="KW-1133">Transmembrane helix</keyword>
<evidence type="ECO:0000313" key="2">
    <source>
        <dbReference type="EMBL" id="AGS38401.1"/>
    </source>
</evidence>
<reference evidence="3" key="2">
    <citation type="journal article" date="2016" name="Environ. Microbiol. Rep.">
        <title>Analysis of defence systems and a conjugative IncP-1 plasmid in the marine polyaromatic hydrocarbons-degrading bacterium Cycloclasticus sp. 78-ME.</title>
        <authorList>
            <person name="Yakimov M.M."/>
            <person name="Crisafi F."/>
            <person name="Messina E."/>
            <person name="Smedile F."/>
            <person name="Lopatina A."/>
            <person name="Denaro R."/>
            <person name="Pieper D.H."/>
            <person name="Golyshin P.N."/>
            <person name="Giuliano L."/>
        </authorList>
    </citation>
    <scope>NUCLEOTIDE SEQUENCE [LARGE SCALE GENOMIC DNA]</scope>
    <source>
        <strain evidence="3">78-ME</strain>
    </source>
</reference>
<feature type="transmembrane region" description="Helical" evidence="1">
    <location>
        <begin position="20"/>
        <end position="39"/>
    </location>
</feature>
<name>S5T3Q9_9GAMM</name>
<dbReference type="Gene3D" id="3.30.70.60">
    <property type="match status" value="1"/>
</dbReference>
<protein>
    <submittedName>
        <fullName evidence="2">Type IV pilus assembly protein PilO</fullName>
    </submittedName>
</protein>
<dbReference type="RefSeq" id="WP_020931775.1">
    <property type="nucleotide sequence ID" value="NC_021917.1"/>
</dbReference>
<evidence type="ECO:0000256" key="1">
    <source>
        <dbReference type="SAM" id="Phobius"/>
    </source>
</evidence>
<dbReference type="eggNOG" id="COG3167">
    <property type="taxonomic scope" value="Bacteria"/>
</dbReference>
<dbReference type="PIRSF" id="PIRSF016482">
    <property type="entry name" value="PilO"/>
    <property type="match status" value="1"/>
</dbReference>
<dbReference type="HOGENOM" id="CLU_102444_1_0_6"/>
<gene>
    <name evidence="2" type="ORF">CYCME_0057</name>
</gene>
<sequence>MNLADINWDFKEAGNWPFGIKVVSIIIMCVILIAAWIYYDTLDQLSDLERAEKQEIVLKKTFERKQAKAVNLEAYKQQLIDMKQQFGAMLQQLPNKTQIADLLVDVSQAGLASGLEFSLFQPSVERRKDFYAEKPIKLTVVGGYHEFGKFVSNLAALPRIVTLHNVALKPTEKSGQMTMNAIAKTYRYLDEGDK</sequence>
<dbReference type="GO" id="GO:0043107">
    <property type="term" value="P:type IV pilus-dependent motility"/>
    <property type="evidence" value="ECO:0007669"/>
    <property type="project" value="InterPro"/>
</dbReference>
<dbReference type="InterPro" id="IPR007445">
    <property type="entry name" value="PilO"/>
</dbReference>
<dbReference type="InterPro" id="IPR014717">
    <property type="entry name" value="Transl_elong_EF1B/ribsomal_bS6"/>
</dbReference>
<dbReference type="Pfam" id="PF04350">
    <property type="entry name" value="PilO"/>
    <property type="match status" value="1"/>
</dbReference>